<proteinExistence type="evidence at transcript level"/>
<dbReference type="GO" id="GO:0003724">
    <property type="term" value="F:RNA helicase activity"/>
    <property type="evidence" value="ECO:0007669"/>
    <property type="project" value="UniProtKB-EC"/>
</dbReference>
<evidence type="ECO:0000256" key="5">
    <source>
        <dbReference type="ARBA" id="ARBA00022840"/>
    </source>
</evidence>
<name>A0A2P2IA97_9CRUS</name>
<dbReference type="PANTHER" id="PTHR47960">
    <property type="entry name" value="DEAD-BOX ATP-DEPENDENT RNA HELICASE 50"/>
    <property type="match status" value="1"/>
</dbReference>
<reference evidence="11" key="2">
    <citation type="journal article" date="2018" name="Biosci. Biotechnol. Biochem.">
        <title>Polysaccharide hydrolase of the hadal zone amphipods Hirondellea gigas.</title>
        <authorList>
            <person name="Kobayashi H."/>
            <person name="Nagahama T."/>
            <person name="Arai W."/>
            <person name="Sasagawa Y."/>
            <person name="Umeda M."/>
            <person name="Hayashi T."/>
            <person name="Nikaido I."/>
            <person name="Watanabe H."/>
            <person name="Oguri K."/>
            <person name="Kitazato H."/>
            <person name="Fujioka K."/>
            <person name="Kido Y."/>
            <person name="Takami H."/>
        </authorList>
    </citation>
    <scope>NUCLEOTIDE SEQUENCE</scope>
    <source>
        <tissue evidence="11">Whole body</tissue>
    </source>
</reference>
<dbReference type="InterPro" id="IPR011545">
    <property type="entry name" value="DEAD/DEAH_box_helicase_dom"/>
</dbReference>
<reference evidence="12" key="1">
    <citation type="submission" date="2017-11" db="EMBL/GenBank/DDBJ databases">
        <title>The sensing device of the deep-sea amphipod.</title>
        <authorList>
            <person name="Kobayashi H."/>
            <person name="Nagahama T."/>
            <person name="Arai W."/>
            <person name="Sasagawa Y."/>
            <person name="Umeda M."/>
            <person name="Hayashi T."/>
            <person name="Nikaido I."/>
            <person name="Watanabe H."/>
            <person name="Oguri K."/>
            <person name="Kitazato H."/>
            <person name="Fujioka K."/>
            <person name="Kido Y."/>
            <person name="Takami H."/>
        </authorList>
    </citation>
    <scope>NUCLEOTIDE SEQUENCE</scope>
    <source>
        <tissue evidence="12">Whole body</tissue>
    </source>
</reference>
<evidence type="ECO:0000259" key="9">
    <source>
        <dbReference type="PROSITE" id="PS51194"/>
    </source>
</evidence>
<keyword evidence="3" id="KW-0378">Hydrolase</keyword>
<evidence type="ECO:0000256" key="6">
    <source>
        <dbReference type="PROSITE-ProRule" id="PRU00552"/>
    </source>
</evidence>
<dbReference type="EMBL" id="IACT01005539">
    <property type="protein sequence ID" value="LAC24690.1"/>
    <property type="molecule type" value="mRNA"/>
</dbReference>
<dbReference type="SMART" id="SM00490">
    <property type="entry name" value="HELICc"/>
    <property type="match status" value="1"/>
</dbReference>
<dbReference type="InterPro" id="IPR001650">
    <property type="entry name" value="Helicase_C-like"/>
</dbReference>
<dbReference type="SMART" id="SM00487">
    <property type="entry name" value="DEXDc"/>
    <property type="match status" value="1"/>
</dbReference>
<dbReference type="PROSITE" id="PS51192">
    <property type="entry name" value="HELICASE_ATP_BIND_1"/>
    <property type="match status" value="1"/>
</dbReference>
<keyword evidence="2" id="KW-0547">Nucleotide-binding</keyword>
<organism evidence="11">
    <name type="scientific">Hirondellea gigas</name>
    <dbReference type="NCBI Taxonomy" id="1518452"/>
    <lineage>
        <taxon>Eukaryota</taxon>
        <taxon>Metazoa</taxon>
        <taxon>Ecdysozoa</taxon>
        <taxon>Arthropoda</taxon>
        <taxon>Crustacea</taxon>
        <taxon>Multicrustacea</taxon>
        <taxon>Malacostraca</taxon>
        <taxon>Eumalacostraca</taxon>
        <taxon>Peracarida</taxon>
        <taxon>Amphipoda</taxon>
        <taxon>Amphilochidea</taxon>
        <taxon>Lysianassida</taxon>
        <taxon>Lysianassidira</taxon>
        <taxon>Lysianassoidea</taxon>
        <taxon>Lysianassidae</taxon>
        <taxon>Hirondellea</taxon>
    </lineage>
</organism>
<dbReference type="SUPFAM" id="SSF52540">
    <property type="entry name" value="P-loop containing nucleoside triphosphate hydrolases"/>
    <property type="match status" value="1"/>
</dbReference>
<evidence type="ECO:0000256" key="4">
    <source>
        <dbReference type="ARBA" id="ARBA00022806"/>
    </source>
</evidence>
<feature type="short sequence motif" description="Q motif" evidence="6">
    <location>
        <begin position="121"/>
        <end position="149"/>
    </location>
</feature>
<dbReference type="InterPro" id="IPR014001">
    <property type="entry name" value="Helicase_ATP-bd"/>
</dbReference>
<evidence type="ECO:0000313" key="12">
    <source>
        <dbReference type="EMBL" id="LAC24690.1"/>
    </source>
</evidence>
<feature type="domain" description="Helicase C-terminal" evidence="9">
    <location>
        <begin position="377"/>
        <end position="532"/>
    </location>
</feature>
<dbReference type="GO" id="GO:0003676">
    <property type="term" value="F:nucleic acid binding"/>
    <property type="evidence" value="ECO:0007669"/>
    <property type="project" value="InterPro"/>
</dbReference>
<accession>A0A2P2IA97</accession>
<sequence>MASKLPFMLKGSIQGTTILTNNVVVPRETLPIITVPLNYTKKILRIKEAKEKQQRQKEYMLSKRVVISCKNKMMNFYQGQTYSKFDQVPLASQGWMKRKSNGDTFTIHATGKNPALLSEDVSFAELGLCPEIVTALRSMKLTKPTNVQNAAIPVIRSGHNTLIAAETGNGKTLAFMLPLLEELWQMKESSLMRSRPHNSPVVLVIAPGRELAEQIKNVCEKIAAPLSLNIECVVGADRTKLKITNPKMSHPDVLIASLGVLSKLITHRIVRTSCVRHVVLDEVDTLLDDSFCEKLRYVLLKIPMRGNVEEAAGEEEGQELITGAQLVMAGATLPRSLDTQLENIIELNTLQRVSTVALHRSLPHITQRFLRLSSSQKVERILTMAREAHKKKRPTLVFSNDCDTVNWLGHTFKENDIDCVHVTGKLNSYFRKSLYEQFRNGNSNLMSCSDLVSRGLDTIRAQHVINYDFPKYMADYIHRCGRVGRVGSNFNQPLVTNFISKIAEAELAQSIEYAVRKAEPLPNVNANIKGLYTAESVEIEKERAIKEERKANKKKDFSADYYEEEQDH</sequence>
<evidence type="ECO:0000313" key="11">
    <source>
        <dbReference type="EMBL" id="LAB70945.1"/>
    </source>
</evidence>
<dbReference type="Gene3D" id="3.40.50.300">
    <property type="entry name" value="P-loop containing nucleotide triphosphate hydrolases"/>
    <property type="match status" value="2"/>
</dbReference>
<feature type="region of interest" description="Disordered" evidence="7">
    <location>
        <begin position="548"/>
        <end position="568"/>
    </location>
</feature>
<feature type="compositionally biased region" description="Basic and acidic residues" evidence="7">
    <location>
        <begin position="548"/>
        <end position="558"/>
    </location>
</feature>
<evidence type="ECO:0000256" key="2">
    <source>
        <dbReference type="ARBA" id="ARBA00022741"/>
    </source>
</evidence>
<dbReference type="Pfam" id="PF00271">
    <property type="entry name" value="Helicase_C"/>
    <property type="match status" value="1"/>
</dbReference>
<dbReference type="AlphaFoldDB" id="A0A2P2IA97"/>
<dbReference type="GO" id="GO:0016787">
    <property type="term" value="F:hydrolase activity"/>
    <property type="evidence" value="ECO:0007669"/>
    <property type="project" value="UniProtKB-KW"/>
</dbReference>
<dbReference type="PROSITE" id="PS51194">
    <property type="entry name" value="HELICASE_CTER"/>
    <property type="match status" value="1"/>
</dbReference>
<dbReference type="EC" id="3.6.4.13" evidence="1"/>
<evidence type="ECO:0000256" key="3">
    <source>
        <dbReference type="ARBA" id="ARBA00022801"/>
    </source>
</evidence>
<evidence type="ECO:0000259" key="10">
    <source>
        <dbReference type="PROSITE" id="PS51195"/>
    </source>
</evidence>
<protein>
    <recommendedName>
        <fullName evidence="1">RNA helicase</fullName>
        <ecNumber evidence="1">3.6.4.13</ecNumber>
    </recommendedName>
</protein>
<evidence type="ECO:0000256" key="7">
    <source>
        <dbReference type="SAM" id="MobiDB-lite"/>
    </source>
</evidence>
<keyword evidence="4 11" id="KW-0347">Helicase</keyword>
<feature type="domain" description="DEAD-box RNA helicase Q" evidence="10">
    <location>
        <begin position="121"/>
        <end position="149"/>
    </location>
</feature>
<dbReference type="InterPro" id="IPR014014">
    <property type="entry name" value="RNA_helicase_DEAD_Q_motif"/>
</dbReference>
<dbReference type="GO" id="GO:0005524">
    <property type="term" value="F:ATP binding"/>
    <property type="evidence" value="ECO:0007669"/>
    <property type="project" value="UniProtKB-KW"/>
</dbReference>
<evidence type="ECO:0000256" key="1">
    <source>
        <dbReference type="ARBA" id="ARBA00012552"/>
    </source>
</evidence>
<dbReference type="PROSITE" id="PS51195">
    <property type="entry name" value="Q_MOTIF"/>
    <property type="match status" value="1"/>
</dbReference>
<dbReference type="Pfam" id="PF00270">
    <property type="entry name" value="DEAD"/>
    <property type="match status" value="1"/>
</dbReference>
<evidence type="ECO:0000259" key="8">
    <source>
        <dbReference type="PROSITE" id="PS51192"/>
    </source>
</evidence>
<dbReference type="InterPro" id="IPR027417">
    <property type="entry name" value="P-loop_NTPase"/>
</dbReference>
<feature type="domain" description="Helicase ATP-binding" evidence="8">
    <location>
        <begin position="152"/>
        <end position="351"/>
    </location>
</feature>
<keyword evidence="5" id="KW-0067">ATP-binding</keyword>
<dbReference type="EMBL" id="IACF01005359">
    <property type="protein sequence ID" value="LAB70945.1"/>
    <property type="molecule type" value="mRNA"/>
</dbReference>
<dbReference type="CDD" id="cd18787">
    <property type="entry name" value="SF2_C_DEAD"/>
    <property type="match status" value="1"/>
</dbReference>